<reference evidence="1 2" key="1">
    <citation type="submission" date="2019-10" db="EMBL/GenBank/DDBJ databases">
        <title>Alkalibaculum tamaniensis sp.nov., a new alkaliphilic acetogen, isolated on methoxylated aromatics from a mud volcano.</title>
        <authorList>
            <person name="Khomyakova M.A."/>
            <person name="Merkel A.Y."/>
            <person name="Bonch-Osmolovskaya E.A."/>
            <person name="Slobodkin A.I."/>
        </authorList>
    </citation>
    <scope>NUCLEOTIDE SEQUENCE [LARGE SCALE GENOMIC DNA]</scope>
    <source>
        <strain evidence="1 2">M08DMB</strain>
    </source>
</reference>
<dbReference type="RefSeq" id="WP_152803993.1">
    <property type="nucleotide sequence ID" value="NZ_WHNX01000012.1"/>
</dbReference>
<dbReference type="Proteomes" id="UP000440004">
    <property type="component" value="Unassembled WGS sequence"/>
</dbReference>
<accession>A0A6A7K9A3</accession>
<comment type="caution">
    <text evidence="1">The sequence shown here is derived from an EMBL/GenBank/DDBJ whole genome shotgun (WGS) entry which is preliminary data.</text>
</comment>
<name>A0A6A7K9A3_9FIRM</name>
<evidence type="ECO:0000313" key="2">
    <source>
        <dbReference type="Proteomes" id="UP000440004"/>
    </source>
</evidence>
<proteinExistence type="predicted"/>
<dbReference type="EMBL" id="WHNX01000012">
    <property type="protein sequence ID" value="MPW25976.1"/>
    <property type="molecule type" value="Genomic_DNA"/>
</dbReference>
<keyword evidence="2" id="KW-1185">Reference proteome</keyword>
<gene>
    <name evidence="1" type="ORF">GC105_09250</name>
</gene>
<sequence length="63" mass="7211">MSTIVNSDISINASEINQHDLNNLSHPLIQIIADYFKQPGVQEKYEVWLKERESRKGGNPDDN</sequence>
<evidence type="ECO:0000313" key="1">
    <source>
        <dbReference type="EMBL" id="MPW25976.1"/>
    </source>
</evidence>
<dbReference type="AlphaFoldDB" id="A0A6A7K9A3"/>
<organism evidence="1 2">
    <name type="scientific">Alkalibaculum sporogenes</name>
    <dbReference type="NCBI Taxonomy" id="2655001"/>
    <lineage>
        <taxon>Bacteria</taxon>
        <taxon>Bacillati</taxon>
        <taxon>Bacillota</taxon>
        <taxon>Clostridia</taxon>
        <taxon>Eubacteriales</taxon>
        <taxon>Eubacteriaceae</taxon>
        <taxon>Alkalibaculum</taxon>
    </lineage>
</organism>
<protein>
    <submittedName>
        <fullName evidence="1">Uncharacterized protein</fullName>
    </submittedName>
</protein>